<keyword evidence="2" id="KW-1133">Transmembrane helix</keyword>
<keyword evidence="4" id="KW-1185">Reference proteome</keyword>
<evidence type="ECO:0000256" key="1">
    <source>
        <dbReference type="SAM" id="MobiDB-lite"/>
    </source>
</evidence>
<accession>A0A3S4A1Y3</accession>
<dbReference type="EMBL" id="RZNB01000005">
    <property type="protein sequence ID" value="RWZ49625.1"/>
    <property type="molecule type" value="Genomic_DNA"/>
</dbReference>
<feature type="transmembrane region" description="Helical" evidence="2">
    <location>
        <begin position="649"/>
        <end position="670"/>
    </location>
</feature>
<evidence type="ECO:0008006" key="5">
    <source>
        <dbReference type="Google" id="ProtNLM"/>
    </source>
</evidence>
<dbReference type="AlphaFoldDB" id="A0A3S4A1Y3"/>
<keyword evidence="2" id="KW-0812">Transmembrane</keyword>
<protein>
    <recommendedName>
        <fullName evidence="5">Bacterial Ig domain-containing protein</fullName>
    </recommendedName>
</protein>
<name>A0A3S4A1Y3_9MICO</name>
<feature type="transmembrane region" description="Helical" evidence="2">
    <location>
        <begin position="682"/>
        <end position="703"/>
    </location>
</feature>
<proteinExistence type="predicted"/>
<feature type="transmembrane region" description="Helical" evidence="2">
    <location>
        <begin position="30"/>
        <end position="53"/>
    </location>
</feature>
<feature type="compositionally biased region" description="Low complexity" evidence="1">
    <location>
        <begin position="66"/>
        <end position="79"/>
    </location>
</feature>
<dbReference type="GO" id="GO:0005975">
    <property type="term" value="P:carbohydrate metabolic process"/>
    <property type="evidence" value="ECO:0007669"/>
    <property type="project" value="UniProtKB-ARBA"/>
</dbReference>
<feature type="region of interest" description="Disordered" evidence="1">
    <location>
        <begin position="368"/>
        <end position="453"/>
    </location>
</feature>
<reference evidence="3 4" key="1">
    <citation type="submission" date="2018-12" db="EMBL/GenBank/DDBJ databases">
        <authorList>
            <person name="Li F."/>
        </authorList>
    </citation>
    <scope>NUCLEOTIDE SEQUENCE [LARGE SCALE GENOMIC DNA]</scope>
    <source>
        <strain evidence="3 4">11W25H-1</strain>
    </source>
</reference>
<feature type="transmembrane region" description="Helical" evidence="2">
    <location>
        <begin position="742"/>
        <end position="764"/>
    </location>
</feature>
<feature type="compositionally biased region" description="Pro residues" evidence="1">
    <location>
        <begin position="389"/>
        <end position="404"/>
    </location>
</feature>
<dbReference type="OrthoDB" id="5109916at2"/>
<dbReference type="InterPro" id="IPR013783">
    <property type="entry name" value="Ig-like_fold"/>
</dbReference>
<comment type="caution">
    <text evidence="3">The sequence shown here is derived from an EMBL/GenBank/DDBJ whole genome shotgun (WGS) entry which is preliminary data.</text>
</comment>
<feature type="transmembrane region" description="Helical" evidence="2">
    <location>
        <begin position="563"/>
        <end position="585"/>
    </location>
</feature>
<dbReference type="Gene3D" id="2.60.40.10">
    <property type="entry name" value="Immunoglobulins"/>
    <property type="match status" value="2"/>
</dbReference>
<feature type="transmembrane region" description="Helical" evidence="2">
    <location>
        <begin position="471"/>
        <end position="493"/>
    </location>
</feature>
<sequence length="776" mass="75534">MQVGTREPAKRDAERTVGASIAARSPVGRALGILVAVIALVAVIGGIGLSVLVSPQAAAASSTDVEPASTEPSSGSAPTSPAPIDPASTEPTPIDPASTEPAPTPSNPAPSPDEPGPAAPTIVSPADGSAVTSARTLISGTKSAGTGVIVEIGGGTVLCVVDAGPATSFSCSGVALPAGGAVVLRVIGTGTDGNAAGNGSSIAVTSVPPPTVATSGTAPVNGLVRGNGIPGARVTVTSTSGESCGLTADSSGAWTCLLTGSAPDGAYRLSATQEAPFAPGVRSDPSGSVRIVLDRTAPVPPVVSAPADGATLPVGEVRFAGTGENGATVTVFVGSASVCQAIVSSGRWSCVAALARGEGRIVAVQRDVASNSSSGSEAVGVAIGAPSTSPTPTPTPSSPAPTPTADPSDGATPAPGTTDSPADGTQPGAPAAPPPPGARPGSPTAPDAWDATTPFSAPLSPLLVSATGADVARAVVLAALVASTIALGALLLLRGSPAAEHAGATRRIVLAGRNRRDVVVTRTAPPVDASPASATTVVFALLAVAALLILSRPVDGTPAYARLLFAAVTATAVIALVSVVVPSLISRWLGGGRLHTTVDPRGFLIVAGAAAASRILDLHPPVLFALVVTASTAAAVGRATEGRIALARIGALAVLGVLAGGAGLLLSPALQPGFASSLVIETLNVLTAAALGSATIMLIPLGTSTGRSLWASSRIGWLALAIVVVALEVALLGSRSTESADAVATLGVVGVVACATLFVSVWIWRRFVAPELAREG</sequence>
<evidence type="ECO:0000256" key="2">
    <source>
        <dbReference type="SAM" id="Phobius"/>
    </source>
</evidence>
<feature type="compositionally biased region" description="Pro residues" evidence="1">
    <location>
        <begin position="102"/>
        <end position="118"/>
    </location>
</feature>
<feature type="region of interest" description="Disordered" evidence="1">
    <location>
        <begin position="63"/>
        <end position="127"/>
    </location>
</feature>
<dbReference type="RefSeq" id="WP_128495672.1">
    <property type="nucleotide sequence ID" value="NZ_RZNB01000005.1"/>
</dbReference>
<feature type="transmembrane region" description="Helical" evidence="2">
    <location>
        <begin position="618"/>
        <end position="637"/>
    </location>
</feature>
<feature type="transmembrane region" description="Helical" evidence="2">
    <location>
        <begin position="532"/>
        <end position="551"/>
    </location>
</feature>
<dbReference type="Proteomes" id="UP000288547">
    <property type="component" value="Unassembled WGS sequence"/>
</dbReference>
<keyword evidence="2" id="KW-0472">Membrane</keyword>
<evidence type="ECO:0000313" key="4">
    <source>
        <dbReference type="Proteomes" id="UP000288547"/>
    </source>
</evidence>
<evidence type="ECO:0000313" key="3">
    <source>
        <dbReference type="EMBL" id="RWZ49625.1"/>
    </source>
</evidence>
<organism evidence="3 4">
    <name type="scientific">Labedella phragmitis</name>
    <dbReference type="NCBI Taxonomy" id="2498849"/>
    <lineage>
        <taxon>Bacteria</taxon>
        <taxon>Bacillati</taxon>
        <taxon>Actinomycetota</taxon>
        <taxon>Actinomycetes</taxon>
        <taxon>Micrococcales</taxon>
        <taxon>Microbacteriaceae</taxon>
        <taxon>Labedella</taxon>
    </lineage>
</organism>
<gene>
    <name evidence="3" type="ORF">ELQ90_12765</name>
</gene>
<feature type="compositionally biased region" description="Low complexity" evidence="1">
    <location>
        <begin position="405"/>
        <end position="429"/>
    </location>
</feature>
<feature type="transmembrane region" description="Helical" evidence="2">
    <location>
        <begin position="715"/>
        <end position="736"/>
    </location>
</feature>